<feature type="compositionally biased region" description="Polar residues" evidence="1">
    <location>
        <begin position="316"/>
        <end position="331"/>
    </location>
</feature>
<name>A0A9W8A2Q1_9FUNG</name>
<dbReference type="Proteomes" id="UP001150538">
    <property type="component" value="Unassembled WGS sequence"/>
</dbReference>
<comment type="caution">
    <text evidence="2">The sequence shown here is derived from an EMBL/GenBank/DDBJ whole genome shotgun (WGS) entry which is preliminary data.</text>
</comment>
<gene>
    <name evidence="2" type="ORF">H4219_003463</name>
</gene>
<evidence type="ECO:0000256" key="1">
    <source>
        <dbReference type="SAM" id="MobiDB-lite"/>
    </source>
</evidence>
<organism evidence="2 3">
    <name type="scientific">Mycoemilia scoparia</name>
    <dbReference type="NCBI Taxonomy" id="417184"/>
    <lineage>
        <taxon>Eukaryota</taxon>
        <taxon>Fungi</taxon>
        <taxon>Fungi incertae sedis</taxon>
        <taxon>Zoopagomycota</taxon>
        <taxon>Kickxellomycotina</taxon>
        <taxon>Kickxellomycetes</taxon>
        <taxon>Kickxellales</taxon>
        <taxon>Kickxellaceae</taxon>
        <taxon>Mycoemilia</taxon>
    </lineage>
</organism>
<feature type="region of interest" description="Disordered" evidence="1">
    <location>
        <begin position="151"/>
        <end position="187"/>
    </location>
</feature>
<dbReference type="AlphaFoldDB" id="A0A9W8A2Q1"/>
<evidence type="ECO:0000313" key="3">
    <source>
        <dbReference type="Proteomes" id="UP001150538"/>
    </source>
</evidence>
<feature type="compositionally biased region" description="Polar residues" evidence="1">
    <location>
        <begin position="151"/>
        <end position="162"/>
    </location>
</feature>
<sequence>MRVSVHTTCIPTPIGSTSASPTATATSSYLHRSTVKAGVPALQSIQGHQKATKDHTSIHKTVSAESEVETASTATGSPQIHPEQGTTTEMPYSHHQVVTEGYHPFQPQPQSDVLWGLGISNAVPLDSPLSSMMGPQQLENASFAGDNDELQQQPRLDTPKNSKSQKQKHRSQTTPKPRTQSQNLTRERVISCLNSLSSGFSRKPAAAAAAVSVDEIPVYAELCNPASKNQLEYQRQMIAIKEQRDIRRLSGLEDGLKILRYHKYKKPFSEGDITKVSHKCLSTTSLVSKPLVGCGAVKKDNSDGGYPKVGGKGRRSNSLGRYNTRVDTITNGGRPRKSKTISIDNTSSSSSSSSSSNSSGKNSLDKDNNTFSGHSWIKSAINLPLRRIAKKLH</sequence>
<feature type="compositionally biased region" description="Low complexity" evidence="1">
    <location>
        <begin position="340"/>
        <end position="362"/>
    </location>
</feature>
<dbReference type="EMBL" id="JANBPU010000084">
    <property type="protein sequence ID" value="KAJ1916992.1"/>
    <property type="molecule type" value="Genomic_DNA"/>
</dbReference>
<evidence type="ECO:0000313" key="2">
    <source>
        <dbReference type="EMBL" id="KAJ1916992.1"/>
    </source>
</evidence>
<reference evidence="2" key="1">
    <citation type="submission" date="2022-07" db="EMBL/GenBank/DDBJ databases">
        <title>Phylogenomic reconstructions and comparative analyses of Kickxellomycotina fungi.</title>
        <authorList>
            <person name="Reynolds N.K."/>
            <person name="Stajich J.E."/>
            <person name="Barry K."/>
            <person name="Grigoriev I.V."/>
            <person name="Crous P."/>
            <person name="Smith M.E."/>
        </authorList>
    </citation>
    <scope>NUCLEOTIDE SEQUENCE</scope>
    <source>
        <strain evidence="2">NBRC 100468</strain>
    </source>
</reference>
<accession>A0A9W8A2Q1</accession>
<feature type="region of interest" description="Disordered" evidence="1">
    <location>
        <begin position="302"/>
        <end position="367"/>
    </location>
</feature>
<proteinExistence type="predicted"/>
<feature type="region of interest" description="Disordered" evidence="1">
    <location>
        <begin position="64"/>
        <end position="88"/>
    </location>
</feature>
<protein>
    <submittedName>
        <fullName evidence="2">Uncharacterized protein</fullName>
    </submittedName>
</protein>
<feature type="compositionally biased region" description="Polar residues" evidence="1">
    <location>
        <begin position="172"/>
        <end position="184"/>
    </location>
</feature>
<keyword evidence="3" id="KW-1185">Reference proteome</keyword>